<reference evidence="3 4" key="1">
    <citation type="submission" date="2019-09" db="EMBL/GenBank/DDBJ databases">
        <title>Bird 10,000 Genomes (B10K) Project - Family phase.</title>
        <authorList>
            <person name="Zhang G."/>
        </authorList>
    </citation>
    <scope>NUCLEOTIDE SEQUENCE [LARGE SCALE GENOMIC DNA]</scope>
    <source>
        <strain evidence="3">B10K-DU-001-33</strain>
        <tissue evidence="3">Muscle</tissue>
    </source>
</reference>
<proteinExistence type="predicted"/>
<comment type="caution">
    <text evidence="3">The sequence shown here is derived from an EMBL/GenBank/DDBJ whole genome shotgun (WGS) entry which is preliminary data.</text>
</comment>
<feature type="region of interest" description="Disordered" evidence="1">
    <location>
        <begin position="64"/>
        <end position="118"/>
    </location>
</feature>
<dbReference type="Pfam" id="PF15696">
    <property type="entry name" value="RAD51_interact"/>
    <property type="match status" value="1"/>
</dbReference>
<dbReference type="InterPro" id="IPR031419">
    <property type="entry name" value="RAD51_interact"/>
</dbReference>
<feature type="compositionally biased region" description="Basic and acidic residues" evidence="1">
    <location>
        <begin position="67"/>
        <end position="76"/>
    </location>
</feature>
<feature type="non-terminal residue" evidence="3">
    <location>
        <position position="1"/>
    </location>
</feature>
<evidence type="ECO:0000259" key="2">
    <source>
        <dbReference type="Pfam" id="PF15696"/>
    </source>
</evidence>
<name>A0A7K9JI49_9CORV</name>
<evidence type="ECO:0000313" key="4">
    <source>
        <dbReference type="Proteomes" id="UP000534930"/>
    </source>
</evidence>
<evidence type="ECO:0000256" key="1">
    <source>
        <dbReference type="SAM" id="MobiDB-lite"/>
    </source>
</evidence>
<feature type="domain" description="RAD51 interacting motif" evidence="2">
    <location>
        <begin position="107"/>
        <end position="145"/>
    </location>
</feature>
<feature type="region of interest" description="Disordered" evidence="1">
    <location>
        <begin position="1"/>
        <end position="44"/>
    </location>
</feature>
<keyword evidence="4" id="KW-1185">Reference proteome</keyword>
<dbReference type="Proteomes" id="UP000534930">
    <property type="component" value="Unassembled WGS sequence"/>
</dbReference>
<gene>
    <name evidence="3" type="primary">Rad51ap1</name>
    <name evidence="3" type="ORF">MYIHEB_R14002</name>
</gene>
<dbReference type="AlphaFoldDB" id="A0A7K9JI49"/>
<protein>
    <submittedName>
        <fullName evidence="3">R51A1 protein</fullName>
    </submittedName>
</protein>
<dbReference type="EMBL" id="VWZQ01013876">
    <property type="protein sequence ID" value="NXH37270.1"/>
    <property type="molecule type" value="Genomic_DNA"/>
</dbReference>
<feature type="non-terminal residue" evidence="3">
    <location>
        <position position="148"/>
    </location>
</feature>
<accession>A0A7K9JI49</accession>
<organism evidence="3 4">
    <name type="scientific">Myiagra hebetior</name>
    <dbReference type="NCBI Taxonomy" id="381031"/>
    <lineage>
        <taxon>Eukaryota</taxon>
        <taxon>Metazoa</taxon>
        <taxon>Chordata</taxon>
        <taxon>Craniata</taxon>
        <taxon>Vertebrata</taxon>
        <taxon>Euteleostomi</taxon>
        <taxon>Archelosauria</taxon>
        <taxon>Archosauria</taxon>
        <taxon>Dinosauria</taxon>
        <taxon>Saurischia</taxon>
        <taxon>Theropoda</taxon>
        <taxon>Coelurosauria</taxon>
        <taxon>Aves</taxon>
        <taxon>Neognathae</taxon>
        <taxon>Neoaves</taxon>
        <taxon>Telluraves</taxon>
        <taxon>Australaves</taxon>
        <taxon>Passeriformes</taxon>
        <taxon>Corvoidea</taxon>
        <taxon>Monarchidae</taxon>
        <taxon>Myiagra</taxon>
    </lineage>
</organism>
<sequence length="148" mass="15629">VDDDAPEGGGRQRTAASKVPAHHKSLVVDSDDRDHDADSESDSVPKHLSKLILFSIPISPIASPSWIKEHSSEPRQKVMSSPSGAAGRPLHASSPVTDKKPKWTPPAPSGSSNASVKCVPVKSPTHCLRLGLSRLARVKPLHPSATSS</sequence>
<evidence type="ECO:0000313" key="3">
    <source>
        <dbReference type="EMBL" id="NXH37270.1"/>
    </source>
</evidence>